<gene>
    <name evidence="1" type="ORF">SAMN06296241_3181</name>
</gene>
<dbReference type="Proteomes" id="UP000219193">
    <property type="component" value="Unassembled WGS sequence"/>
</dbReference>
<dbReference type="OrthoDB" id="89044at2"/>
<dbReference type="AlphaFoldDB" id="A0A285X8E2"/>
<evidence type="ECO:0000313" key="2">
    <source>
        <dbReference type="Proteomes" id="UP000219193"/>
    </source>
</evidence>
<keyword evidence="2" id="KW-1185">Reference proteome</keyword>
<dbReference type="SUPFAM" id="SSF82771">
    <property type="entry name" value="GIY-YIG endonuclease"/>
    <property type="match status" value="1"/>
</dbReference>
<organism evidence="1 2">
    <name type="scientific">Salinimicrobium sediminis</name>
    <dbReference type="NCBI Taxonomy" id="1343891"/>
    <lineage>
        <taxon>Bacteria</taxon>
        <taxon>Pseudomonadati</taxon>
        <taxon>Bacteroidota</taxon>
        <taxon>Flavobacteriia</taxon>
        <taxon>Flavobacteriales</taxon>
        <taxon>Flavobacteriaceae</taxon>
        <taxon>Salinimicrobium</taxon>
    </lineage>
</organism>
<name>A0A285X8E2_9FLAO</name>
<dbReference type="CDD" id="cd10446">
    <property type="entry name" value="GIY-YIG_unchar_1"/>
    <property type="match status" value="1"/>
</dbReference>
<evidence type="ECO:0008006" key="3">
    <source>
        <dbReference type="Google" id="ProtNLM"/>
    </source>
</evidence>
<dbReference type="RefSeq" id="WP_097057383.1">
    <property type="nucleotide sequence ID" value="NZ_OCMF01000006.1"/>
</dbReference>
<accession>A0A285X8E2</accession>
<dbReference type="Gene3D" id="3.40.1440.10">
    <property type="entry name" value="GIY-YIG endonuclease"/>
    <property type="match status" value="1"/>
</dbReference>
<sequence length="266" mass="31594">MITIQELLFNRGLEKTAKIKLVRHKDKRQDLYNLYRTNYDRFLDYQNSQSKNVFHKVDYIVSFIGEEGHRSRFIGVFKVLDEEKIQEDEYRYNMARVQGFEDLVERVIINWKTAISWNQWIKNEMEVIEIQPGLHYKQFTDYSDFILDFHELKEIVNNQYSDWKRMLSITKGIYLISDTFSGKLYIGSAYGEDGIWGRWANYIGTNGHGNNKTLKEQINLDPSYARYFQFSILMLLPRTVTADEAIKKERLFKNKLGTNSFGLNNN</sequence>
<reference evidence="2" key="1">
    <citation type="submission" date="2017-09" db="EMBL/GenBank/DDBJ databases">
        <authorList>
            <person name="Varghese N."/>
            <person name="Submissions S."/>
        </authorList>
    </citation>
    <scope>NUCLEOTIDE SEQUENCE [LARGE SCALE GENOMIC DNA]</scope>
    <source>
        <strain evidence="2">CGMCC 1.12641</strain>
    </source>
</reference>
<evidence type="ECO:0000313" key="1">
    <source>
        <dbReference type="EMBL" id="SOC81600.1"/>
    </source>
</evidence>
<protein>
    <recommendedName>
        <fullName evidence="3">GIY-YIG catalytic domain-containing protein</fullName>
    </recommendedName>
</protein>
<dbReference type="InterPro" id="IPR035901">
    <property type="entry name" value="GIY-YIG_endonuc_sf"/>
</dbReference>
<proteinExistence type="predicted"/>
<dbReference type="EMBL" id="OCMF01000006">
    <property type="protein sequence ID" value="SOC81600.1"/>
    <property type="molecule type" value="Genomic_DNA"/>
</dbReference>